<keyword evidence="5" id="KW-0479">Metal-binding</keyword>
<dbReference type="RefSeq" id="XP_004998746.1">
    <property type="nucleotide sequence ID" value="XM_004998689.1"/>
</dbReference>
<dbReference type="GO" id="GO:0005681">
    <property type="term" value="C:spliceosomal complex"/>
    <property type="evidence" value="ECO:0007669"/>
    <property type="project" value="InterPro"/>
</dbReference>
<dbReference type="GO" id="GO:0008270">
    <property type="term" value="F:zinc ion binding"/>
    <property type="evidence" value="ECO:0007669"/>
    <property type="project" value="UniProtKB-KW"/>
</dbReference>
<evidence type="ECO:0000256" key="2">
    <source>
        <dbReference type="ARBA" id="ARBA00008776"/>
    </source>
</evidence>
<reference evidence="12" key="1">
    <citation type="submission" date="2009-08" db="EMBL/GenBank/DDBJ databases">
        <title>Annotation of Salpingoeca rosetta.</title>
        <authorList>
            <consortium name="The Broad Institute Genome Sequencing Platform"/>
            <person name="Russ C."/>
            <person name="Cuomo C."/>
            <person name="Burger G."/>
            <person name="Gray M.W."/>
            <person name="Holland P.W.H."/>
            <person name="King N."/>
            <person name="Lang F.B.F."/>
            <person name="Roger A.J."/>
            <person name="Ruiz-Trillo I."/>
            <person name="Young S.K."/>
            <person name="Zeng Q."/>
            <person name="Gargeya S."/>
            <person name="Alvarado L."/>
            <person name="Berlin A."/>
            <person name="Chapman S.B."/>
            <person name="Chen Z."/>
            <person name="Freedman E."/>
            <person name="Gellesch M."/>
            <person name="Goldberg J."/>
            <person name="Griggs A."/>
            <person name="Gujja S."/>
            <person name="Heilman E."/>
            <person name="Heiman D."/>
            <person name="Howarth C."/>
            <person name="Mehta T."/>
            <person name="Neiman D."/>
            <person name="Pearson M."/>
            <person name="Roberts A."/>
            <person name="Saif S."/>
            <person name="Shea T."/>
            <person name="Shenoy N."/>
            <person name="Sisk P."/>
            <person name="Stolte C."/>
            <person name="Sykes S."/>
            <person name="White J."/>
            <person name="Yandava C."/>
            <person name="Haas B."/>
            <person name="Nusbaum C."/>
            <person name="Birren B."/>
        </authorList>
    </citation>
    <scope>NUCLEOTIDE SEQUENCE [LARGE SCALE GENOMIC DNA]</scope>
    <source>
        <strain evidence="12">ATCC 50818</strain>
    </source>
</reference>
<dbReference type="InterPro" id="IPR024598">
    <property type="entry name" value="SF3a60/Prp9_C"/>
</dbReference>
<keyword evidence="9" id="KW-0539">Nucleus</keyword>
<keyword evidence="4" id="KW-0507">mRNA processing</keyword>
<evidence type="ECO:0000256" key="5">
    <source>
        <dbReference type="ARBA" id="ARBA00022723"/>
    </source>
</evidence>
<dbReference type="InterPro" id="IPR000690">
    <property type="entry name" value="Matrin/U1-C_Znf_C2H2"/>
</dbReference>
<evidence type="ECO:0000256" key="9">
    <source>
        <dbReference type="ARBA" id="ARBA00023242"/>
    </source>
</evidence>
<dbReference type="Pfam" id="PF11931">
    <property type="entry name" value="SF3a60_Prp9_C"/>
    <property type="match status" value="1"/>
</dbReference>
<evidence type="ECO:0000256" key="1">
    <source>
        <dbReference type="ARBA" id="ARBA00004123"/>
    </source>
</evidence>
<dbReference type="eggNOG" id="KOG2636">
    <property type="taxonomic scope" value="Eukaryota"/>
</dbReference>
<dbReference type="InterPro" id="IPR051421">
    <property type="entry name" value="RNA_Proc_DNA_Dmg_Regulator"/>
</dbReference>
<dbReference type="InterPro" id="IPR021966">
    <property type="entry name" value="SF3a60_bindingd"/>
</dbReference>
<dbReference type="Proteomes" id="UP000007799">
    <property type="component" value="Unassembled WGS sequence"/>
</dbReference>
<dbReference type="PANTHER" id="PTHR12786">
    <property type="entry name" value="SPLICING FACTOR SF3A-RELATED"/>
    <property type="match status" value="1"/>
</dbReference>
<organism evidence="13">
    <name type="scientific">Salpingoeca rosetta (strain ATCC 50818 / BSB-021)</name>
    <dbReference type="NCBI Taxonomy" id="946362"/>
    <lineage>
        <taxon>Eukaryota</taxon>
        <taxon>Choanoflagellata</taxon>
        <taxon>Craspedida</taxon>
        <taxon>Salpingoecidae</taxon>
        <taxon>Salpingoeca</taxon>
    </lineage>
</organism>
<dbReference type="PROSITE" id="PS50171">
    <property type="entry name" value="ZF_MATRIN"/>
    <property type="match status" value="1"/>
</dbReference>
<comment type="similarity">
    <text evidence="2">Belongs to the SF3A3 family.</text>
</comment>
<dbReference type="STRING" id="946362.F2TVS8"/>
<keyword evidence="3" id="KW-0597">Phosphoprotein</keyword>
<evidence type="ECO:0000256" key="4">
    <source>
        <dbReference type="ARBA" id="ARBA00022664"/>
    </source>
</evidence>
<dbReference type="OMA" id="QRCYHEE"/>
<dbReference type="InterPro" id="IPR025086">
    <property type="entry name" value="SDE2/SF3A3_SAP"/>
</dbReference>
<evidence type="ECO:0000256" key="3">
    <source>
        <dbReference type="ARBA" id="ARBA00022553"/>
    </source>
</evidence>
<comment type="subcellular location">
    <subcellularLocation>
        <location evidence="1">Nucleus</location>
    </subcellularLocation>
</comment>
<evidence type="ECO:0000313" key="12">
    <source>
        <dbReference type="EMBL" id="EGD72174.1"/>
    </source>
</evidence>
<proteinExistence type="inferred from homology"/>
<evidence type="ECO:0000256" key="7">
    <source>
        <dbReference type="ARBA" id="ARBA00022833"/>
    </source>
</evidence>
<dbReference type="Pfam" id="PF13297">
    <property type="entry name" value="SDE2_2C"/>
    <property type="match status" value="1"/>
</dbReference>
<dbReference type="InterPro" id="IPR031774">
    <property type="entry name" value="SF3A3_dom"/>
</dbReference>
<dbReference type="GO" id="GO:0003723">
    <property type="term" value="F:RNA binding"/>
    <property type="evidence" value="ECO:0007669"/>
    <property type="project" value="InterPro"/>
</dbReference>
<keyword evidence="6" id="KW-0863">Zinc-finger</keyword>
<dbReference type="Pfam" id="PF16837">
    <property type="entry name" value="SF3A3"/>
    <property type="match status" value="1"/>
</dbReference>
<evidence type="ECO:0000256" key="10">
    <source>
        <dbReference type="SAM" id="MobiDB-lite"/>
    </source>
</evidence>
<keyword evidence="13" id="KW-1185">Reference proteome</keyword>
<dbReference type="GO" id="GO:0000398">
    <property type="term" value="P:mRNA splicing, via spliceosome"/>
    <property type="evidence" value="ECO:0007669"/>
    <property type="project" value="InterPro"/>
</dbReference>
<feature type="region of interest" description="Disordered" evidence="10">
    <location>
        <begin position="123"/>
        <end position="147"/>
    </location>
</feature>
<keyword evidence="7" id="KW-0862">Zinc</keyword>
<dbReference type="PANTHER" id="PTHR12786:SF2">
    <property type="entry name" value="SPLICING FACTOR 3A SUBUNIT 3"/>
    <property type="match status" value="1"/>
</dbReference>
<dbReference type="Pfam" id="PF12108">
    <property type="entry name" value="SF3a60_bindingd"/>
    <property type="match status" value="1"/>
</dbReference>
<gene>
    <name evidence="12" type="ORF">PTSG_00197</name>
</gene>
<evidence type="ECO:0000256" key="8">
    <source>
        <dbReference type="ARBA" id="ARBA00023187"/>
    </source>
</evidence>
<evidence type="ECO:0000256" key="6">
    <source>
        <dbReference type="ARBA" id="ARBA00022771"/>
    </source>
</evidence>
<sequence length="543" mass="61551">MDFLVEKQRQLHEEVDRLVKDGATVMQHKFDTQKSKVNALHLQRLLVDRMSNNARELVELYNDADGERKKEIDALSVNPFESFYEKLGEIKEYHKEAPNAIARPVRTDILPDFLQPEALLEAQQQKNASRKRKTGNDKPAETKTPGLAGFVEFSGEESHGRFLDLHEHFVAYNNLKGVPHMEYLEYVQTFDLLSELPRQIKKTAAYKSYINNLAAYLVEFYRRTNPLADIDAELAQAQKDFEALWASGKFRGWQDVKPITNVERLDLSAFSSASELEALGMDRLKSALMAEGLKCGGTLQQRAQRLFSTKGVPREKWSKAILAKGAKRNANGASANANGSTGNNAGGVVSVVDEKKEVASVEARILVMAKLLSQVRRATKENVERKMARSAGEVGDEEDLPEIDDEFESDEEEDEDMKVGKRNALVLGPDGKPIPYWLYRLHGLNIIYTCEICGNYPYRGPKNFQQHFTEWRHAQGMRALGIPNTKHFANVTNINDAKALWARLQDQKAQERFEPDQEEEYEDSMGNVVNKKTYNDLLKQGLL</sequence>
<feature type="domain" description="Matrin-type" evidence="11">
    <location>
        <begin position="448"/>
        <end position="479"/>
    </location>
</feature>
<dbReference type="AlphaFoldDB" id="F2TVS8"/>
<dbReference type="GeneID" id="16067577"/>
<dbReference type="OrthoDB" id="2160351at2759"/>
<dbReference type="FunCoup" id="F2TVS8">
    <property type="interactions" value="2008"/>
</dbReference>
<evidence type="ECO:0000313" key="13">
    <source>
        <dbReference type="Proteomes" id="UP000007799"/>
    </source>
</evidence>
<dbReference type="EMBL" id="GL832955">
    <property type="protein sequence ID" value="EGD72174.1"/>
    <property type="molecule type" value="Genomic_DNA"/>
</dbReference>
<accession>F2TVS8</accession>
<name>F2TVS8_SALR5</name>
<evidence type="ECO:0000259" key="11">
    <source>
        <dbReference type="PROSITE" id="PS50171"/>
    </source>
</evidence>
<keyword evidence="8" id="KW-0508">mRNA splicing</keyword>
<dbReference type="InParanoid" id="F2TVS8"/>
<dbReference type="KEGG" id="sre:PTSG_00197"/>
<protein>
    <submittedName>
        <fullName evidence="12">Splicing factor 3a</fullName>
    </submittedName>
</protein>